<dbReference type="PANTHER" id="PTHR40763:SF4">
    <property type="entry name" value="DUF1707 DOMAIN-CONTAINING PROTEIN"/>
    <property type="match status" value="1"/>
</dbReference>
<feature type="domain" description="DUF1707" evidence="2">
    <location>
        <begin position="38"/>
        <end position="90"/>
    </location>
</feature>
<dbReference type="STRING" id="2064.TR51_33180"/>
<name>A0A0D0PY11_KITGR</name>
<dbReference type="InterPro" id="IPR024425">
    <property type="entry name" value="LiaF-like_C"/>
</dbReference>
<evidence type="ECO:0000259" key="3">
    <source>
        <dbReference type="Pfam" id="PF09922"/>
    </source>
</evidence>
<dbReference type="Pfam" id="PF09922">
    <property type="entry name" value="LiaF-like_C"/>
    <property type="match status" value="1"/>
</dbReference>
<dbReference type="OrthoDB" id="4772576at2"/>
<proteinExistence type="predicted"/>
<dbReference type="AlphaFoldDB" id="A0A0D0PY11"/>
<dbReference type="RefSeq" id="WP_083462642.1">
    <property type="nucleotide sequence ID" value="NZ_JXZB01000004.1"/>
</dbReference>
<protein>
    <submittedName>
        <fullName evidence="4">Uncharacterized protein</fullName>
    </submittedName>
</protein>
<feature type="compositionally biased region" description="Low complexity" evidence="1">
    <location>
        <begin position="1"/>
        <end position="10"/>
    </location>
</feature>
<dbReference type="Proteomes" id="UP000032066">
    <property type="component" value="Unassembled WGS sequence"/>
</dbReference>
<feature type="compositionally biased region" description="Low complexity" evidence="1">
    <location>
        <begin position="22"/>
        <end position="38"/>
    </location>
</feature>
<dbReference type="InterPro" id="IPR012551">
    <property type="entry name" value="DUF1707_SHOCT-like"/>
</dbReference>
<dbReference type="PATRIC" id="fig|2064.6.peg.7018"/>
<evidence type="ECO:0000313" key="5">
    <source>
        <dbReference type="Proteomes" id="UP000032066"/>
    </source>
</evidence>
<organism evidence="4 5">
    <name type="scientific">Kitasatospora griseola</name>
    <name type="common">Streptomyces griseolosporeus</name>
    <dbReference type="NCBI Taxonomy" id="2064"/>
    <lineage>
        <taxon>Bacteria</taxon>
        <taxon>Bacillati</taxon>
        <taxon>Actinomycetota</taxon>
        <taxon>Actinomycetes</taxon>
        <taxon>Kitasatosporales</taxon>
        <taxon>Streptomycetaceae</taxon>
        <taxon>Kitasatospora</taxon>
    </lineage>
</organism>
<dbReference type="PANTHER" id="PTHR40763">
    <property type="entry name" value="MEMBRANE PROTEIN-RELATED"/>
    <property type="match status" value="1"/>
</dbReference>
<accession>A0A0D0PY11</accession>
<feature type="domain" description="Cell wall-active antibiotics response LiaF-like C-terminal" evidence="3">
    <location>
        <begin position="140"/>
        <end position="209"/>
    </location>
</feature>
<feature type="compositionally biased region" description="Pro residues" evidence="1">
    <location>
        <begin position="105"/>
        <end position="119"/>
    </location>
</feature>
<feature type="region of interest" description="Disordered" evidence="1">
    <location>
        <begin position="1"/>
        <end position="42"/>
    </location>
</feature>
<evidence type="ECO:0000313" key="4">
    <source>
        <dbReference type="EMBL" id="KIQ63493.1"/>
    </source>
</evidence>
<sequence length="248" mass="26496">MDNSPAQQPQDQPPAPMKKSEPTTAPAPAPGTDLAGELRAADADRERVADLLRDAYAEGRLTVDEHAERIEAAYNARTFGELEPLTRDLPSHPGPIRHNLTKPPLDAPAPAPQQQPSLPPARAESPTMLAVFGGAARKGRWRVGSHLKAVAVFGGVEIDLTDAVFESPEVVIEVIAVFGGVEIRVPENVTLQGSGAGIFGGFDVREQTSPDPYAPVVRIKGAAVFGGCEAKPKRGKKLKEWVRRQLEG</sequence>
<evidence type="ECO:0000259" key="2">
    <source>
        <dbReference type="Pfam" id="PF08044"/>
    </source>
</evidence>
<dbReference type="EMBL" id="JXZB01000004">
    <property type="protein sequence ID" value="KIQ63493.1"/>
    <property type="molecule type" value="Genomic_DNA"/>
</dbReference>
<reference evidence="4 5" key="1">
    <citation type="submission" date="2015-02" db="EMBL/GenBank/DDBJ databases">
        <title>Draft genome sequence of Kitasatospora griseola MF730-N6, a bafilomycin, terpentecin and satosporin producer.</title>
        <authorList>
            <person name="Arens J.C."/>
            <person name="Haltli B."/>
            <person name="Kerr R.G."/>
        </authorList>
    </citation>
    <scope>NUCLEOTIDE SEQUENCE [LARGE SCALE GENOMIC DNA]</scope>
    <source>
        <strain evidence="4 5">MF730-N6</strain>
    </source>
</reference>
<gene>
    <name evidence="4" type="ORF">TR51_33180</name>
</gene>
<dbReference type="Pfam" id="PF08044">
    <property type="entry name" value="DUF1707"/>
    <property type="match status" value="1"/>
</dbReference>
<feature type="region of interest" description="Disordered" evidence="1">
    <location>
        <begin position="84"/>
        <end position="124"/>
    </location>
</feature>
<evidence type="ECO:0000256" key="1">
    <source>
        <dbReference type="SAM" id="MobiDB-lite"/>
    </source>
</evidence>
<keyword evidence="5" id="KW-1185">Reference proteome</keyword>
<comment type="caution">
    <text evidence="4">The sequence shown here is derived from an EMBL/GenBank/DDBJ whole genome shotgun (WGS) entry which is preliminary data.</text>
</comment>